<sequence>MMHQKIKNNRFRGVKPFQKFQRGESQKVLPFKGQDGGTLEYIPSQQKYNLNSNNILKDTNDIYFKGGYDQQVDKRVMSAKNYSNYKMQMINSFKAYKKYYFSCQFNLRDDITPFLLSNKAIMQARTANNFTQQKSSSTKQLGLVIDKNVIRNKSQRRSTLNIFEREQLNEECLQLKDQINELKESVLVLKNQRQFLQNELTKRDKTIEELNNALYYQQPVFQTQKMAQKVAKQQMNFSPNLVINLKRNMNDLHTQLQEKDFELDKIKKKMKYTKIIELEIELQERDKILMQMQEYLKLNSQQYSQLVNQQRNNSGIGLQSQGSNSMNNIQDIQPKLNTLYNISTAQHNGKGNDSSPQQDALVKTLNDQITQLKDQLTQSQKQNQSKQKEVDNMKKMHQELQENSNRLIETMNQNNIRQSQENLLLRQSSSETDILKQQIMQLQNDKQSLQDELDENRQLQFNEKDNQQSDLEQQLRDEILKLKSKLSEQERMNDSFRYKDEEKEDQISEYKSQITTLNDQIENLSTQIQSNHEEVKDKENKIKILTDKLKYLNENFALLQDEIKEKDEKMQGKENKLKEQAEKILEMEKEIEKLKTQPPPRQRGSIRVTFKDIPIENSANPDQKPESEERKQEESESQSPQKGTEKTHSEEIQQPKQEIIARKQTKSLFDAIKEEQERENQIPLSSYSKQGEKISLDDDDFRANSNKQLAEEGILKMAYYLKKNNVELRDIFIDMLYDDTIDGKEFELIPIREFSEFARKTMELEDSHVQAISIMMSDHFIGESLDFKFLYEIFVELGILKPKVTLNNKSIRVLNRIKDYLEKNGIASIVKLLEGKTFNQTIRIKGKPDQQILMINTKVFFDYLQEIQIRKSNKELEDVQINFAIHKKLIDNLMVEKLSKYIGDMSGNSTLKKTGTIKRARTYEYEKAQEQEQLLNQMRQLEVQQKAQQSKLTQGDDLSSITSNEDHSHIYEDEEKEEKIDDDDEDIEQNRSQQQEEVGGEYADQAQEQDYQEISPMKESFQDNYEESVEAAPENDAILSEQAANNNNSNIEDDYEI</sequence>
<feature type="compositionally biased region" description="Polar residues" evidence="2">
    <location>
        <begin position="946"/>
        <end position="963"/>
    </location>
</feature>
<dbReference type="AlphaFoldDB" id="A0A078AIU2"/>
<protein>
    <submittedName>
        <fullName evidence="3">Uncharacterized protein</fullName>
    </submittedName>
</protein>
<dbReference type="Proteomes" id="UP000039865">
    <property type="component" value="Unassembled WGS sequence"/>
</dbReference>
<accession>A0A078AIU2</accession>
<reference evidence="3 4" key="1">
    <citation type="submission" date="2014-06" db="EMBL/GenBank/DDBJ databases">
        <authorList>
            <person name="Swart Estienne"/>
        </authorList>
    </citation>
    <scope>NUCLEOTIDE SEQUENCE [LARGE SCALE GENOMIC DNA]</scope>
    <source>
        <strain evidence="3 4">130c</strain>
    </source>
</reference>
<keyword evidence="4" id="KW-1185">Reference proteome</keyword>
<proteinExistence type="predicted"/>
<feature type="region of interest" description="Disordered" evidence="2">
    <location>
        <begin position="946"/>
        <end position="1057"/>
    </location>
</feature>
<evidence type="ECO:0000313" key="3">
    <source>
        <dbReference type="EMBL" id="CDW80728.1"/>
    </source>
</evidence>
<name>A0A078AIU2_STYLE</name>
<keyword evidence="1" id="KW-0175">Coiled coil</keyword>
<feature type="compositionally biased region" description="Basic and acidic residues" evidence="2">
    <location>
        <begin position="623"/>
        <end position="634"/>
    </location>
</feature>
<dbReference type="EMBL" id="CCKQ01009258">
    <property type="protein sequence ID" value="CDW80728.1"/>
    <property type="molecule type" value="Genomic_DNA"/>
</dbReference>
<dbReference type="InParanoid" id="A0A078AIU2"/>
<feature type="region of interest" description="Disordered" evidence="2">
    <location>
        <begin position="591"/>
        <end position="660"/>
    </location>
</feature>
<feature type="compositionally biased region" description="Acidic residues" evidence="2">
    <location>
        <begin position="972"/>
        <end position="987"/>
    </location>
</feature>
<evidence type="ECO:0000313" key="4">
    <source>
        <dbReference type="Proteomes" id="UP000039865"/>
    </source>
</evidence>
<gene>
    <name evidence="3" type="primary">Contig11260.g12029</name>
    <name evidence="3" type="ORF">STYLEM_9732</name>
</gene>
<feature type="compositionally biased region" description="Basic and acidic residues" evidence="2">
    <location>
        <begin position="643"/>
        <end position="653"/>
    </location>
</feature>
<evidence type="ECO:0000256" key="2">
    <source>
        <dbReference type="SAM" id="MobiDB-lite"/>
    </source>
</evidence>
<organism evidence="3 4">
    <name type="scientific">Stylonychia lemnae</name>
    <name type="common">Ciliate</name>
    <dbReference type="NCBI Taxonomy" id="5949"/>
    <lineage>
        <taxon>Eukaryota</taxon>
        <taxon>Sar</taxon>
        <taxon>Alveolata</taxon>
        <taxon>Ciliophora</taxon>
        <taxon>Intramacronucleata</taxon>
        <taxon>Spirotrichea</taxon>
        <taxon>Stichotrichia</taxon>
        <taxon>Sporadotrichida</taxon>
        <taxon>Oxytrichidae</taxon>
        <taxon>Stylonychinae</taxon>
        <taxon>Stylonychia</taxon>
    </lineage>
</organism>
<feature type="coiled-coil region" evidence="1">
    <location>
        <begin position="165"/>
        <end position="213"/>
    </location>
</feature>
<evidence type="ECO:0000256" key="1">
    <source>
        <dbReference type="SAM" id="Coils"/>
    </source>
</evidence>